<reference evidence="2" key="1">
    <citation type="submission" date="2021-02" db="EMBL/GenBank/DDBJ databases">
        <authorList>
            <person name="Dougan E. K."/>
            <person name="Rhodes N."/>
            <person name="Thang M."/>
            <person name="Chan C."/>
        </authorList>
    </citation>
    <scope>NUCLEOTIDE SEQUENCE</scope>
</reference>
<accession>A0A813IAM2</accession>
<gene>
    <name evidence="2" type="ORF">PGLA2088_LOCUS5274</name>
</gene>
<dbReference type="Proteomes" id="UP000626109">
    <property type="component" value="Unassembled WGS sequence"/>
</dbReference>
<dbReference type="EMBL" id="CAJNNW010004980">
    <property type="protein sequence ID" value="CAE8646963.1"/>
    <property type="molecule type" value="Genomic_DNA"/>
</dbReference>
<name>A0A813IAM2_POLGL</name>
<proteinExistence type="predicted"/>
<feature type="region of interest" description="Disordered" evidence="1">
    <location>
        <begin position="34"/>
        <end position="58"/>
    </location>
</feature>
<evidence type="ECO:0000256" key="1">
    <source>
        <dbReference type="SAM" id="MobiDB-lite"/>
    </source>
</evidence>
<dbReference type="AlphaFoldDB" id="A0A813IAM2"/>
<organism evidence="2 3">
    <name type="scientific">Polarella glacialis</name>
    <name type="common">Dinoflagellate</name>
    <dbReference type="NCBI Taxonomy" id="89957"/>
    <lineage>
        <taxon>Eukaryota</taxon>
        <taxon>Sar</taxon>
        <taxon>Alveolata</taxon>
        <taxon>Dinophyceae</taxon>
        <taxon>Suessiales</taxon>
        <taxon>Suessiaceae</taxon>
        <taxon>Polarella</taxon>
    </lineage>
</organism>
<evidence type="ECO:0000313" key="2">
    <source>
        <dbReference type="EMBL" id="CAE8646963.1"/>
    </source>
</evidence>
<evidence type="ECO:0000313" key="3">
    <source>
        <dbReference type="Proteomes" id="UP000626109"/>
    </source>
</evidence>
<comment type="caution">
    <text evidence="2">The sequence shown here is derived from an EMBL/GenBank/DDBJ whole genome shotgun (WGS) entry which is preliminary data.</text>
</comment>
<protein>
    <submittedName>
        <fullName evidence="2">Uncharacterized protein</fullName>
    </submittedName>
</protein>
<sequence>MQKVVGRYMQISQLRALTGDYVVQDLSEDLEDLDLEQQPPRQEEIPDPIADSEAQLFGSRPEMEPLLRRSLNMDLQAVYGDSAIQETPPQGAGLAVPTR</sequence>